<feature type="compositionally biased region" description="Basic residues" evidence="1">
    <location>
        <begin position="339"/>
        <end position="351"/>
    </location>
</feature>
<accession>A0A3L6PEW3</accession>
<feature type="compositionally biased region" description="Basic and acidic residues" evidence="1">
    <location>
        <begin position="24"/>
        <end position="47"/>
    </location>
</feature>
<feature type="compositionally biased region" description="Polar residues" evidence="1">
    <location>
        <begin position="151"/>
        <end position="163"/>
    </location>
</feature>
<feature type="region of interest" description="Disordered" evidence="1">
    <location>
        <begin position="314"/>
        <end position="364"/>
    </location>
</feature>
<protein>
    <submittedName>
        <fullName evidence="2">Uncharacterized protein</fullName>
    </submittedName>
</protein>
<sequence>MSRRIPEREYVTDRNQEEVQESSQPRDKKVQNAKPDSKVMGQEHELETIEEESEDQGLCFDDLISPGGEHFNFGSFQQIEVKQLSSVKLHENTSTGINEYGTNMFKSKFDPLTVIEAKNDLIFGKSSTQTKQGGVETKSPSQETREPPVVWSSQEEQWSNTQESENDYGELGLTQTQEGMQSEKVTDQNMDLDGEVEENSNKAEAEDTIEESREELKNMRQSWRIKNQGMDGLKAYEKAERLKSKHNLEGGGTGAERGSHDLRWDAPPPCALRAPTGRLSSASTPWSERAAPAADGELKSAILDRLLDGAGSGQGGPLLPILLQHGPLAQMRSPEQPKRGGRQRQRGHLGRGRPGGKAAPELGRRGLAQARAALLSALFSFSIDASRARAAARKQRLAPRGPIADERADARFGGPASFRYHSG</sequence>
<dbReference type="Proteomes" id="UP000275267">
    <property type="component" value="Unassembled WGS sequence"/>
</dbReference>
<reference evidence="3" key="1">
    <citation type="journal article" date="2019" name="Nat. Commun.">
        <title>The genome of broomcorn millet.</title>
        <authorList>
            <person name="Zou C."/>
            <person name="Miki D."/>
            <person name="Li D."/>
            <person name="Tang Q."/>
            <person name="Xiao L."/>
            <person name="Rajput S."/>
            <person name="Deng P."/>
            <person name="Jia W."/>
            <person name="Huang R."/>
            <person name="Zhang M."/>
            <person name="Sun Y."/>
            <person name="Hu J."/>
            <person name="Fu X."/>
            <person name="Schnable P.S."/>
            <person name="Li F."/>
            <person name="Zhang H."/>
            <person name="Feng B."/>
            <person name="Zhu X."/>
            <person name="Liu R."/>
            <person name="Schnable J.C."/>
            <person name="Zhu J.-K."/>
            <person name="Zhang H."/>
        </authorList>
    </citation>
    <scope>NUCLEOTIDE SEQUENCE [LARGE SCALE GENOMIC DNA]</scope>
</reference>
<evidence type="ECO:0000313" key="2">
    <source>
        <dbReference type="EMBL" id="RLM56010.1"/>
    </source>
</evidence>
<feature type="compositionally biased region" description="Basic and acidic residues" evidence="1">
    <location>
        <begin position="199"/>
        <end position="218"/>
    </location>
</feature>
<evidence type="ECO:0000313" key="3">
    <source>
        <dbReference type="Proteomes" id="UP000275267"/>
    </source>
</evidence>
<dbReference type="OrthoDB" id="10447231at2759"/>
<gene>
    <name evidence="2" type="ORF">C2845_PM10G11290</name>
</gene>
<feature type="compositionally biased region" description="Polar residues" evidence="1">
    <location>
        <begin position="125"/>
        <end position="142"/>
    </location>
</feature>
<organism evidence="2 3">
    <name type="scientific">Panicum miliaceum</name>
    <name type="common">Proso millet</name>
    <name type="synonym">Broomcorn millet</name>
    <dbReference type="NCBI Taxonomy" id="4540"/>
    <lineage>
        <taxon>Eukaryota</taxon>
        <taxon>Viridiplantae</taxon>
        <taxon>Streptophyta</taxon>
        <taxon>Embryophyta</taxon>
        <taxon>Tracheophyta</taxon>
        <taxon>Spermatophyta</taxon>
        <taxon>Magnoliopsida</taxon>
        <taxon>Liliopsida</taxon>
        <taxon>Poales</taxon>
        <taxon>Poaceae</taxon>
        <taxon>PACMAD clade</taxon>
        <taxon>Panicoideae</taxon>
        <taxon>Panicodae</taxon>
        <taxon>Paniceae</taxon>
        <taxon>Panicinae</taxon>
        <taxon>Panicum</taxon>
        <taxon>Panicum sect. Panicum</taxon>
    </lineage>
</organism>
<feature type="region of interest" description="Disordered" evidence="1">
    <location>
        <begin position="244"/>
        <end position="292"/>
    </location>
</feature>
<feature type="compositionally biased region" description="Basic and acidic residues" evidence="1">
    <location>
        <begin position="1"/>
        <end position="17"/>
    </location>
</feature>
<comment type="caution">
    <text evidence="2">The sequence shown here is derived from an EMBL/GenBank/DDBJ whole genome shotgun (WGS) entry which is preliminary data.</text>
</comment>
<feature type="region of interest" description="Disordered" evidence="1">
    <location>
        <begin position="1"/>
        <end position="55"/>
    </location>
</feature>
<name>A0A3L6PEW3_PANMI</name>
<dbReference type="AlphaFoldDB" id="A0A3L6PEW3"/>
<keyword evidence="3" id="KW-1185">Reference proteome</keyword>
<feature type="region of interest" description="Disordered" evidence="1">
    <location>
        <begin position="125"/>
        <end position="223"/>
    </location>
</feature>
<feature type="compositionally biased region" description="Low complexity" evidence="1">
    <location>
        <begin position="317"/>
        <end position="328"/>
    </location>
</feature>
<feature type="region of interest" description="Disordered" evidence="1">
    <location>
        <begin position="390"/>
        <end position="423"/>
    </location>
</feature>
<proteinExistence type="predicted"/>
<dbReference type="EMBL" id="PQIB02000018">
    <property type="protein sequence ID" value="RLM56010.1"/>
    <property type="molecule type" value="Genomic_DNA"/>
</dbReference>
<evidence type="ECO:0000256" key="1">
    <source>
        <dbReference type="SAM" id="MobiDB-lite"/>
    </source>
</evidence>